<dbReference type="PROSITE" id="PS51764">
    <property type="entry name" value="GH26"/>
    <property type="match status" value="1"/>
</dbReference>
<accession>I5AR10</accession>
<dbReference type="SUPFAM" id="SSF51445">
    <property type="entry name" value="(Trans)glycosidases"/>
    <property type="match status" value="1"/>
</dbReference>
<feature type="signal peptide" evidence="5">
    <location>
        <begin position="1"/>
        <end position="26"/>
    </location>
</feature>
<dbReference type="PRINTS" id="PR00739">
    <property type="entry name" value="GLHYDRLASE26"/>
</dbReference>
<dbReference type="EMBL" id="CM001487">
    <property type="protein sequence ID" value="EIM56233.1"/>
    <property type="molecule type" value="Genomic_DNA"/>
</dbReference>
<dbReference type="HOGENOM" id="CLU_016930_1_0_9"/>
<dbReference type="InterPro" id="IPR005084">
    <property type="entry name" value="CBM6"/>
</dbReference>
<proteinExistence type="inferred from homology"/>
<feature type="domain" description="GH26" evidence="6">
    <location>
        <begin position="178"/>
        <end position="517"/>
    </location>
</feature>
<dbReference type="CDD" id="cd04086">
    <property type="entry name" value="CBM35_mannanase-like"/>
    <property type="match status" value="1"/>
</dbReference>
<dbReference type="InterPro" id="IPR017853">
    <property type="entry name" value="GH"/>
</dbReference>
<dbReference type="eggNOG" id="COG4124">
    <property type="taxonomic scope" value="Bacteria"/>
</dbReference>
<evidence type="ECO:0000256" key="3">
    <source>
        <dbReference type="ARBA" id="ARBA00023295"/>
    </source>
</evidence>
<reference evidence="7 8" key="1">
    <citation type="submission" date="2010-08" db="EMBL/GenBank/DDBJ databases">
        <authorList>
            <consortium name="US DOE Joint Genome Institute (JGI-PGF)"/>
            <person name="Lucas S."/>
            <person name="Copeland A."/>
            <person name="Lapidus A."/>
            <person name="Cheng J.-F."/>
            <person name="Bruce D."/>
            <person name="Goodwin L."/>
            <person name="Pitluck S."/>
            <person name="Land M.L."/>
            <person name="Hauser L."/>
            <person name="Chang Y.-J."/>
            <person name="Anderson I.J."/>
            <person name="Johnson E."/>
            <person name="Mulhopadhyay B."/>
            <person name="Kyrpides N."/>
            <person name="Woyke T.J."/>
        </authorList>
    </citation>
    <scope>NUCLEOTIDE SEQUENCE [LARGE SCALE GENOMIC DNA]</scope>
    <source>
        <strain evidence="7 8">6</strain>
    </source>
</reference>
<dbReference type="Gene3D" id="2.60.120.260">
    <property type="entry name" value="Galactose-binding domain-like"/>
    <property type="match status" value="1"/>
</dbReference>
<evidence type="ECO:0000313" key="8">
    <source>
        <dbReference type="Proteomes" id="UP000005753"/>
    </source>
</evidence>
<feature type="chain" id="PRO_5039659982" evidence="5">
    <location>
        <begin position="27"/>
        <end position="527"/>
    </location>
</feature>
<feature type="active site" description="Proton donor" evidence="4">
    <location>
        <position position="344"/>
    </location>
</feature>
<evidence type="ECO:0000256" key="2">
    <source>
        <dbReference type="ARBA" id="ARBA00022801"/>
    </source>
</evidence>
<evidence type="ECO:0000259" key="6">
    <source>
        <dbReference type="PROSITE" id="PS51764"/>
    </source>
</evidence>
<sequence length="527" mass="59369">MKKLKWQSLASKALAGFAAVSMAASAMPAVPVAAADSSDEIKIECESGEMTGISKAGVDKTASGGKYADLLDNADSITMNVKVPKDGLYDIIVCYKAAYGNKINYMYVNGTLMGDISSSETEWTETNLGAGRMKKGTNELKIQGSWGWCQFDYIRLVPASLPKIHATQVTPCDPKATKETKALMKYFSKIYGKHILSGQQEIYNGGHTNNDFDTEFKYLEKTTGKLPAIRGFDFLNTNPLYGYPDHSTDDGTVDRMIDWARNGGICTASWHITVPSSFASYNLGDSMQWSQATYSEKTDFDASKIMTKGTKENKYWDLCLKGLVPQLKKLQDAKVPLIFRPFHEAEGSGGEKGSWFWWGAKGSKVYKELWQYTYKILTEDYGIHNLIWEFNSYNYETSTNWYPGDDYVDLIGLDKYSCTDWSTGSARYYHNDTSMSSAFYGLMKKYDFHKMITMPENDCFSTVDNLKGEKAGWLYFCTWYDTHPGNDSNPDFLSDPVFNTKKDTIEMYTSNYCITRDELPAKLYGTK</sequence>
<dbReference type="GO" id="GO:0006080">
    <property type="term" value="P:substituted mannan metabolic process"/>
    <property type="evidence" value="ECO:0007669"/>
    <property type="project" value="InterPro"/>
</dbReference>
<reference evidence="7 8" key="2">
    <citation type="submission" date="2012-02" db="EMBL/GenBank/DDBJ databases">
        <title>Improved High-Quality Draft sequence of Eubacterium cellulosolvens 6.</title>
        <authorList>
            <consortium name="US DOE Joint Genome Institute"/>
            <person name="Lucas S."/>
            <person name="Han J."/>
            <person name="Lapidus A."/>
            <person name="Cheng J.-F."/>
            <person name="Goodwin L."/>
            <person name="Pitluck S."/>
            <person name="Peters L."/>
            <person name="Mikhailova N."/>
            <person name="Gu W."/>
            <person name="Detter J.C."/>
            <person name="Han C."/>
            <person name="Tapia R."/>
            <person name="Land M."/>
            <person name="Hauser L."/>
            <person name="Kyrpides N."/>
            <person name="Ivanova N."/>
            <person name="Pagani I."/>
            <person name="Johnson E."/>
            <person name="Mukhopadhyay B."/>
            <person name="Anderson I."/>
            <person name="Woyke T."/>
        </authorList>
    </citation>
    <scope>NUCLEOTIDE SEQUENCE [LARGE SCALE GENOMIC DNA]</scope>
    <source>
        <strain evidence="7 8">6</strain>
    </source>
</reference>
<protein>
    <submittedName>
        <fullName evidence="7">Beta-mannanase</fullName>
    </submittedName>
</protein>
<organism evidence="7 8">
    <name type="scientific">Eubacterium cellulosolvens (strain ATCC 43171 / JCM 9499 / 6)</name>
    <name type="common">Cillobacterium cellulosolvens</name>
    <dbReference type="NCBI Taxonomy" id="633697"/>
    <lineage>
        <taxon>Bacteria</taxon>
        <taxon>Bacillati</taxon>
        <taxon>Bacillota</taxon>
        <taxon>Clostridia</taxon>
        <taxon>Eubacteriales</taxon>
        <taxon>Eubacteriaceae</taxon>
        <taxon>Eubacterium</taxon>
    </lineage>
</organism>
<dbReference type="OrthoDB" id="9802773at2"/>
<keyword evidence="5" id="KW-0732">Signal</keyword>
<dbReference type="STRING" id="633697.EubceDRAFT1_0375"/>
<dbReference type="InterPro" id="IPR022790">
    <property type="entry name" value="GH26_dom"/>
</dbReference>
<comment type="similarity">
    <text evidence="1 4">Belongs to the glycosyl hydrolase 26 family.</text>
</comment>
<dbReference type="GO" id="GO:0016985">
    <property type="term" value="F:mannan endo-1,4-beta-mannosidase activity"/>
    <property type="evidence" value="ECO:0007669"/>
    <property type="project" value="InterPro"/>
</dbReference>
<evidence type="ECO:0000256" key="1">
    <source>
        <dbReference type="ARBA" id="ARBA00007754"/>
    </source>
</evidence>
<dbReference type="InterPro" id="IPR000805">
    <property type="entry name" value="Glyco_hydro_26"/>
</dbReference>
<evidence type="ECO:0000313" key="7">
    <source>
        <dbReference type="EMBL" id="EIM56233.1"/>
    </source>
</evidence>
<keyword evidence="2 4" id="KW-0378">Hydrolase</keyword>
<gene>
    <name evidence="7" type="ORF">EubceDRAFT1_0375</name>
</gene>
<dbReference type="AlphaFoldDB" id="I5AR10"/>
<dbReference type="PANTHER" id="PTHR40079">
    <property type="entry name" value="MANNAN ENDO-1,4-BETA-MANNOSIDASE E-RELATED"/>
    <property type="match status" value="1"/>
</dbReference>
<keyword evidence="3 4" id="KW-0326">Glycosidase</keyword>
<dbReference type="PANTHER" id="PTHR40079:SF4">
    <property type="entry name" value="GH26 DOMAIN-CONTAINING PROTEIN-RELATED"/>
    <property type="match status" value="1"/>
</dbReference>
<dbReference type="SUPFAM" id="SSF49785">
    <property type="entry name" value="Galactose-binding domain-like"/>
    <property type="match status" value="1"/>
</dbReference>
<evidence type="ECO:0000256" key="5">
    <source>
        <dbReference type="SAM" id="SignalP"/>
    </source>
</evidence>
<keyword evidence="8" id="KW-1185">Reference proteome</keyword>
<evidence type="ECO:0000256" key="4">
    <source>
        <dbReference type="PROSITE-ProRule" id="PRU01100"/>
    </source>
</evidence>
<dbReference type="Pfam" id="PF16990">
    <property type="entry name" value="CBM_35"/>
    <property type="match status" value="1"/>
</dbReference>
<dbReference type="Gene3D" id="3.20.20.80">
    <property type="entry name" value="Glycosidases"/>
    <property type="match status" value="1"/>
</dbReference>
<dbReference type="Proteomes" id="UP000005753">
    <property type="component" value="Chromosome"/>
</dbReference>
<dbReference type="GO" id="GO:0030246">
    <property type="term" value="F:carbohydrate binding"/>
    <property type="evidence" value="ECO:0007669"/>
    <property type="project" value="InterPro"/>
</dbReference>
<dbReference type="InterPro" id="IPR008979">
    <property type="entry name" value="Galactose-bd-like_sf"/>
</dbReference>
<name>I5AR10_EUBC6</name>
<feature type="active site" description="Nucleophile" evidence="4">
    <location>
        <position position="456"/>
    </location>
</feature>
<dbReference type="Pfam" id="PF02156">
    <property type="entry name" value="Glyco_hydro_26"/>
    <property type="match status" value="1"/>
</dbReference>